<keyword evidence="3" id="KW-1185">Reference proteome</keyword>
<dbReference type="AlphaFoldDB" id="A0A8J3K286"/>
<evidence type="ECO:0000256" key="1">
    <source>
        <dbReference type="SAM" id="SignalP"/>
    </source>
</evidence>
<dbReference type="PROSITE" id="PS51257">
    <property type="entry name" value="PROKAR_LIPOPROTEIN"/>
    <property type="match status" value="1"/>
</dbReference>
<sequence length="293" mass="30352">MRQLTRLTARLLAVPLLMLAGCAPVPERGGGAVPLVGEAAPPADAAALLARFADFPVERTPRPIVLLSGRVKEYGYTSDEAKIAMSQGRLTLRAALPDGPATVRATLADGAFDLPAISARQAYDLLVALGDPASVPTATPPPLLVTKVEFGEAEFVTDRGPRMLPAWLFTTPGSVQPLAVAAPDDTAFWPVDHADGVMSSAGLAADGVTLTVRLPTSPEPCAGQPVHEYAAEAVESAKAVAVRLRIVATSPAASPGGSGDCIQDAMLRTAEYTVRLARPLGNRVLLTAYGMAS</sequence>
<proteinExistence type="predicted"/>
<protein>
    <recommendedName>
        <fullName evidence="4">Lipoprotein</fullName>
    </recommendedName>
</protein>
<evidence type="ECO:0000313" key="3">
    <source>
        <dbReference type="Proteomes" id="UP000619293"/>
    </source>
</evidence>
<dbReference type="Proteomes" id="UP000619293">
    <property type="component" value="Unassembled WGS sequence"/>
</dbReference>
<feature type="chain" id="PRO_5038788885" description="Lipoprotein" evidence="1">
    <location>
        <begin position="21"/>
        <end position="293"/>
    </location>
</feature>
<evidence type="ECO:0000313" key="2">
    <source>
        <dbReference type="EMBL" id="GIF89385.1"/>
    </source>
</evidence>
<organism evidence="2 3">
    <name type="scientific">Catellatospora chokoriensis</name>
    <dbReference type="NCBI Taxonomy" id="310353"/>
    <lineage>
        <taxon>Bacteria</taxon>
        <taxon>Bacillati</taxon>
        <taxon>Actinomycetota</taxon>
        <taxon>Actinomycetes</taxon>
        <taxon>Micromonosporales</taxon>
        <taxon>Micromonosporaceae</taxon>
        <taxon>Catellatospora</taxon>
    </lineage>
</organism>
<name>A0A8J3K286_9ACTN</name>
<feature type="signal peptide" evidence="1">
    <location>
        <begin position="1"/>
        <end position="20"/>
    </location>
</feature>
<gene>
    <name evidence="2" type="ORF">Cch02nite_28290</name>
</gene>
<dbReference type="RefSeq" id="WP_191839236.1">
    <property type="nucleotide sequence ID" value="NZ_BAAALB010000006.1"/>
</dbReference>
<dbReference type="EMBL" id="BONG01000015">
    <property type="protein sequence ID" value="GIF89385.1"/>
    <property type="molecule type" value="Genomic_DNA"/>
</dbReference>
<evidence type="ECO:0008006" key="4">
    <source>
        <dbReference type="Google" id="ProtNLM"/>
    </source>
</evidence>
<comment type="caution">
    <text evidence="2">The sequence shown here is derived from an EMBL/GenBank/DDBJ whole genome shotgun (WGS) entry which is preliminary data.</text>
</comment>
<reference evidence="2 3" key="1">
    <citation type="submission" date="2021-01" db="EMBL/GenBank/DDBJ databases">
        <title>Whole genome shotgun sequence of Catellatospora chokoriensis NBRC 107358.</title>
        <authorList>
            <person name="Komaki H."/>
            <person name="Tamura T."/>
        </authorList>
    </citation>
    <scope>NUCLEOTIDE SEQUENCE [LARGE SCALE GENOMIC DNA]</scope>
    <source>
        <strain evidence="2 3">NBRC 107358</strain>
    </source>
</reference>
<accession>A0A8J3K286</accession>
<keyword evidence="1" id="KW-0732">Signal</keyword>